<dbReference type="AlphaFoldDB" id="A0A640SIG3"/>
<organism evidence="2 3">
    <name type="scientific">Streptomyces caniferus</name>
    <dbReference type="NCBI Taxonomy" id="285557"/>
    <lineage>
        <taxon>Bacteria</taxon>
        <taxon>Bacillati</taxon>
        <taxon>Actinomycetota</taxon>
        <taxon>Actinomycetes</taxon>
        <taxon>Kitasatosporales</taxon>
        <taxon>Streptomycetaceae</taxon>
        <taxon>Streptomyces</taxon>
    </lineage>
</organism>
<accession>A0A640SIG3</accession>
<evidence type="ECO:0000313" key="3">
    <source>
        <dbReference type="Proteomes" id="UP000435837"/>
    </source>
</evidence>
<evidence type="ECO:0000313" key="2">
    <source>
        <dbReference type="EMBL" id="GFE10750.1"/>
    </source>
</evidence>
<feature type="compositionally biased region" description="Polar residues" evidence="1">
    <location>
        <begin position="39"/>
        <end position="54"/>
    </location>
</feature>
<evidence type="ECO:0000256" key="1">
    <source>
        <dbReference type="SAM" id="MobiDB-lite"/>
    </source>
</evidence>
<sequence length="85" mass="8592">MGPGNDKSILALFLSGKACAARPALPGGQRGAPRHGAAQVNTKQGRAAQTQSTAEQRRARNAALRRSPAPGPRRPGTAVTAAAAP</sequence>
<feature type="region of interest" description="Disordered" evidence="1">
    <location>
        <begin position="23"/>
        <end position="85"/>
    </location>
</feature>
<feature type="compositionally biased region" description="Low complexity" evidence="1">
    <location>
        <begin position="62"/>
        <end position="78"/>
    </location>
</feature>
<protein>
    <submittedName>
        <fullName evidence="2">Uncharacterized protein</fullName>
    </submittedName>
</protein>
<comment type="caution">
    <text evidence="2">The sequence shown here is derived from an EMBL/GenBank/DDBJ whole genome shotgun (WGS) entry which is preliminary data.</text>
</comment>
<dbReference type="EMBL" id="BLIN01000005">
    <property type="protein sequence ID" value="GFE10750.1"/>
    <property type="molecule type" value="Genomic_DNA"/>
</dbReference>
<proteinExistence type="predicted"/>
<dbReference type="Proteomes" id="UP000435837">
    <property type="component" value="Unassembled WGS sequence"/>
</dbReference>
<gene>
    <name evidence="2" type="ORF">Scani_70180</name>
</gene>
<reference evidence="2 3" key="1">
    <citation type="submission" date="2019-12" db="EMBL/GenBank/DDBJ databases">
        <title>Whole genome shotgun sequence of Streptomyces caniferus NBRC 15389.</title>
        <authorList>
            <person name="Ichikawa N."/>
            <person name="Kimura A."/>
            <person name="Kitahashi Y."/>
            <person name="Komaki H."/>
            <person name="Tamura T."/>
        </authorList>
    </citation>
    <scope>NUCLEOTIDE SEQUENCE [LARGE SCALE GENOMIC DNA]</scope>
    <source>
        <strain evidence="2 3">NBRC 15389</strain>
    </source>
</reference>
<name>A0A640SIG3_9ACTN</name>